<keyword evidence="2" id="KW-1185">Reference proteome</keyword>
<dbReference type="PANTHER" id="PTHR35317">
    <property type="entry name" value="OS04G0629600 PROTEIN"/>
    <property type="match status" value="1"/>
</dbReference>
<dbReference type="OrthoDB" id="1000022at2759"/>
<reference evidence="2" key="1">
    <citation type="journal article" date="2019" name="Plant Biotechnol. J.">
        <title>Genome sequencing of the Australian wild diploid species Gossypium australe highlights disease resistance and delayed gland morphogenesis.</title>
        <authorList>
            <person name="Cai Y."/>
            <person name="Cai X."/>
            <person name="Wang Q."/>
            <person name="Wang P."/>
            <person name="Zhang Y."/>
            <person name="Cai C."/>
            <person name="Xu Y."/>
            <person name="Wang K."/>
            <person name="Zhou Z."/>
            <person name="Wang C."/>
            <person name="Geng S."/>
            <person name="Li B."/>
            <person name="Dong Q."/>
            <person name="Hou Y."/>
            <person name="Wang H."/>
            <person name="Ai P."/>
            <person name="Liu Z."/>
            <person name="Yi F."/>
            <person name="Sun M."/>
            <person name="An G."/>
            <person name="Cheng J."/>
            <person name="Zhang Y."/>
            <person name="Shi Q."/>
            <person name="Xie Y."/>
            <person name="Shi X."/>
            <person name="Chang Y."/>
            <person name="Huang F."/>
            <person name="Chen Y."/>
            <person name="Hong S."/>
            <person name="Mi L."/>
            <person name="Sun Q."/>
            <person name="Zhang L."/>
            <person name="Zhou B."/>
            <person name="Peng R."/>
            <person name="Zhang X."/>
            <person name="Liu F."/>
        </authorList>
    </citation>
    <scope>NUCLEOTIDE SEQUENCE [LARGE SCALE GENOMIC DNA]</scope>
    <source>
        <strain evidence="2">cv. PA1801</strain>
    </source>
</reference>
<dbReference type="AlphaFoldDB" id="A0A5B6VYQ0"/>
<dbReference type="EMBL" id="SMMG02000005">
    <property type="protein sequence ID" value="KAA3474106.1"/>
    <property type="molecule type" value="Genomic_DNA"/>
</dbReference>
<sequence>MSIRDPKWRPSLFLKIYRTWWSNDMKSTVKEEQERQLKENIKTDVTTFRIIQQKSTQEAWDVLKKEFKGVDKVISIKLQNYWKIFDNLSMKENESIKDFSLRVVEIGDTIPNKKIVERILRSLSQKFEHIVIVINETKEKSQLTRYKLFISLKAHEDKVNGYTNQPLEQVCHVNANLGKKKSDAKQEQRGSP</sequence>
<evidence type="ECO:0000313" key="2">
    <source>
        <dbReference type="Proteomes" id="UP000325315"/>
    </source>
</evidence>
<gene>
    <name evidence="1" type="ORF">EPI10_024427</name>
</gene>
<dbReference type="PANTHER" id="PTHR35317:SF36">
    <property type="match status" value="1"/>
</dbReference>
<dbReference type="Proteomes" id="UP000325315">
    <property type="component" value="Unassembled WGS sequence"/>
</dbReference>
<name>A0A5B6VYQ0_9ROSI</name>
<dbReference type="Pfam" id="PF14223">
    <property type="entry name" value="Retrotran_gag_2"/>
    <property type="match status" value="1"/>
</dbReference>
<evidence type="ECO:0000313" key="1">
    <source>
        <dbReference type="EMBL" id="KAA3474106.1"/>
    </source>
</evidence>
<organism evidence="1 2">
    <name type="scientific">Gossypium australe</name>
    <dbReference type="NCBI Taxonomy" id="47621"/>
    <lineage>
        <taxon>Eukaryota</taxon>
        <taxon>Viridiplantae</taxon>
        <taxon>Streptophyta</taxon>
        <taxon>Embryophyta</taxon>
        <taxon>Tracheophyta</taxon>
        <taxon>Spermatophyta</taxon>
        <taxon>Magnoliopsida</taxon>
        <taxon>eudicotyledons</taxon>
        <taxon>Gunneridae</taxon>
        <taxon>Pentapetalae</taxon>
        <taxon>rosids</taxon>
        <taxon>malvids</taxon>
        <taxon>Malvales</taxon>
        <taxon>Malvaceae</taxon>
        <taxon>Malvoideae</taxon>
        <taxon>Gossypium</taxon>
    </lineage>
</organism>
<proteinExistence type="predicted"/>
<accession>A0A5B6VYQ0</accession>
<comment type="caution">
    <text evidence="1">The sequence shown here is derived from an EMBL/GenBank/DDBJ whole genome shotgun (WGS) entry which is preliminary data.</text>
</comment>
<protein>
    <submittedName>
        <fullName evidence="1">Copia-type polyprotein</fullName>
    </submittedName>
</protein>